<name>A0ABW3R077_9PSEU</name>
<dbReference type="Proteomes" id="UP001597168">
    <property type="component" value="Unassembled WGS sequence"/>
</dbReference>
<accession>A0ABW3R077</accession>
<comment type="caution">
    <text evidence="2">The sequence shown here is derived from an EMBL/GenBank/DDBJ whole genome shotgun (WGS) entry which is preliminary data.</text>
</comment>
<reference evidence="3" key="1">
    <citation type="journal article" date="2019" name="Int. J. Syst. Evol. Microbiol.">
        <title>The Global Catalogue of Microorganisms (GCM) 10K type strain sequencing project: providing services to taxonomists for standard genome sequencing and annotation.</title>
        <authorList>
            <consortium name="The Broad Institute Genomics Platform"/>
            <consortium name="The Broad Institute Genome Sequencing Center for Infectious Disease"/>
            <person name="Wu L."/>
            <person name="Ma J."/>
        </authorList>
    </citation>
    <scope>NUCLEOTIDE SEQUENCE [LARGE SCALE GENOMIC DNA]</scope>
    <source>
        <strain evidence="3">CCUG 60214</strain>
    </source>
</reference>
<evidence type="ECO:0000313" key="3">
    <source>
        <dbReference type="Proteomes" id="UP001597168"/>
    </source>
</evidence>
<keyword evidence="3" id="KW-1185">Reference proteome</keyword>
<dbReference type="RefSeq" id="WP_380726068.1">
    <property type="nucleotide sequence ID" value="NZ_JBHTLK010000145.1"/>
</dbReference>
<evidence type="ECO:0000313" key="2">
    <source>
        <dbReference type="EMBL" id="MFD1150195.1"/>
    </source>
</evidence>
<organism evidence="2 3">
    <name type="scientific">Saccharothrix hoggarensis</name>
    <dbReference type="NCBI Taxonomy" id="913853"/>
    <lineage>
        <taxon>Bacteria</taxon>
        <taxon>Bacillati</taxon>
        <taxon>Actinomycetota</taxon>
        <taxon>Actinomycetes</taxon>
        <taxon>Pseudonocardiales</taxon>
        <taxon>Pseudonocardiaceae</taxon>
        <taxon>Saccharothrix</taxon>
    </lineage>
</organism>
<proteinExistence type="predicted"/>
<sequence length="70" mass="6967">PVLSAARVPFCGGAGLRGGSGSGAARLPVSDGPGGTGRGMLVRLCCSNKSDTLSPPLSSDLRRRPVGWSS</sequence>
<gene>
    <name evidence="2" type="ORF">ACFQ3T_23930</name>
</gene>
<evidence type="ECO:0000256" key="1">
    <source>
        <dbReference type="SAM" id="MobiDB-lite"/>
    </source>
</evidence>
<dbReference type="EMBL" id="JBHTLK010000145">
    <property type="protein sequence ID" value="MFD1150195.1"/>
    <property type="molecule type" value="Genomic_DNA"/>
</dbReference>
<feature type="non-terminal residue" evidence="2">
    <location>
        <position position="1"/>
    </location>
</feature>
<protein>
    <submittedName>
        <fullName evidence="2">Uncharacterized protein</fullName>
    </submittedName>
</protein>
<feature type="region of interest" description="Disordered" evidence="1">
    <location>
        <begin position="49"/>
        <end position="70"/>
    </location>
</feature>